<evidence type="ECO:0000256" key="4">
    <source>
        <dbReference type="ARBA" id="ARBA00023136"/>
    </source>
</evidence>
<evidence type="ECO:0000259" key="8">
    <source>
        <dbReference type="Pfam" id="PF20684"/>
    </source>
</evidence>
<evidence type="ECO:0000313" key="9">
    <source>
        <dbReference type="EMBL" id="KLU87148.1"/>
    </source>
</evidence>
<dbReference type="Pfam" id="PF20684">
    <property type="entry name" value="Fung_rhodopsin"/>
    <property type="match status" value="1"/>
</dbReference>
<keyword evidence="3 7" id="KW-1133">Transmembrane helix</keyword>
<dbReference type="OrthoDB" id="3934549at2759"/>
<evidence type="ECO:0000256" key="6">
    <source>
        <dbReference type="SAM" id="MobiDB-lite"/>
    </source>
</evidence>
<keyword evidence="11" id="KW-1185">Reference proteome</keyword>
<dbReference type="VEuPathDB" id="FungiDB:MAPG_06152"/>
<feature type="transmembrane region" description="Helical" evidence="7">
    <location>
        <begin position="212"/>
        <end position="231"/>
    </location>
</feature>
<name>A0A0C4E198_MAGP6</name>
<gene>
    <name evidence="9" type="ORF">MAPG_06152</name>
</gene>
<reference evidence="9" key="3">
    <citation type="submission" date="2011-03" db="EMBL/GenBank/DDBJ databases">
        <title>Annotation of Magnaporthe poae ATCC 64411.</title>
        <authorList>
            <person name="Ma L.-J."/>
            <person name="Dead R."/>
            <person name="Young S.K."/>
            <person name="Zeng Q."/>
            <person name="Gargeya S."/>
            <person name="Fitzgerald M."/>
            <person name="Haas B."/>
            <person name="Abouelleil A."/>
            <person name="Alvarado L."/>
            <person name="Arachchi H.M."/>
            <person name="Berlin A."/>
            <person name="Brown A."/>
            <person name="Chapman S.B."/>
            <person name="Chen Z."/>
            <person name="Dunbar C."/>
            <person name="Freedman E."/>
            <person name="Gearin G."/>
            <person name="Gellesch M."/>
            <person name="Goldberg J."/>
            <person name="Griggs A."/>
            <person name="Gujja S."/>
            <person name="Heiman D."/>
            <person name="Howarth C."/>
            <person name="Larson L."/>
            <person name="Lui A."/>
            <person name="MacDonald P.J.P."/>
            <person name="Mehta T."/>
            <person name="Montmayeur A."/>
            <person name="Murphy C."/>
            <person name="Neiman D."/>
            <person name="Pearson M."/>
            <person name="Priest M."/>
            <person name="Roberts A."/>
            <person name="Saif S."/>
            <person name="Shea T."/>
            <person name="Shenoy N."/>
            <person name="Sisk P."/>
            <person name="Stolte C."/>
            <person name="Sykes S."/>
            <person name="Yandava C."/>
            <person name="Wortman J."/>
            <person name="Nusbaum C."/>
            <person name="Birren B."/>
        </authorList>
    </citation>
    <scope>NUCLEOTIDE SEQUENCE</scope>
    <source>
        <strain evidence="9">ATCC 64411</strain>
    </source>
</reference>
<dbReference type="InterPro" id="IPR052337">
    <property type="entry name" value="SAT4-like"/>
</dbReference>
<feature type="region of interest" description="Disordered" evidence="6">
    <location>
        <begin position="288"/>
        <end position="310"/>
    </location>
</feature>
<feature type="transmembrane region" description="Helical" evidence="7">
    <location>
        <begin position="21"/>
        <end position="42"/>
    </location>
</feature>
<keyword evidence="4 7" id="KW-0472">Membrane</keyword>
<sequence length="396" mass="43173">MSSNSTAALADRRNEDRASDGVPISIICPAIALTLVALRVYTRAFLVKKVFLEDYTIIAAMAFSIFVSVFIVIAFSNGAGRHFETVSAEEFGRIRRFTPAVHIGYNATQTLLKLSIVFQYIRISVMPFEKRLCYGFAALIICGFISFFITALLTCIPIYAMWTPNVPGAVCINTSISFPANQIYHIVSDFTLLVGPFFILRHLTIPWPQRILLGLVLALGALASTVSVLRLQVLKRSATSTDKTWDSVPSGLYSIIEINVGIACSCIVTLRPLFGQWRWLSGGAKKELPPAITPGQKAPRPRDPFSVGTDSTQVLTVPDVELGTVYTASCGGSTTVGSRSEGKDGDAVSPAWPNPPPAAQCRPRSRPDDGQDHHQSSVTEDSGHPRSQGAWPREKW</sequence>
<reference evidence="9" key="1">
    <citation type="submission" date="2010-05" db="EMBL/GenBank/DDBJ databases">
        <title>The Genome Sequence of Magnaporthe poae strain ATCC 64411.</title>
        <authorList>
            <consortium name="The Broad Institute Genome Sequencing Platform"/>
            <consortium name="Broad Institute Genome Sequencing Center for Infectious Disease"/>
            <person name="Ma L.-J."/>
            <person name="Dead R."/>
            <person name="Young S."/>
            <person name="Zeng Q."/>
            <person name="Koehrsen M."/>
            <person name="Alvarado L."/>
            <person name="Berlin A."/>
            <person name="Chapman S.B."/>
            <person name="Chen Z."/>
            <person name="Freedman E."/>
            <person name="Gellesch M."/>
            <person name="Goldberg J."/>
            <person name="Griggs A."/>
            <person name="Gujja S."/>
            <person name="Heilman E.R."/>
            <person name="Heiman D."/>
            <person name="Hepburn T."/>
            <person name="Howarth C."/>
            <person name="Jen D."/>
            <person name="Larson L."/>
            <person name="Mehta T."/>
            <person name="Neiman D."/>
            <person name="Pearson M."/>
            <person name="Roberts A."/>
            <person name="Saif S."/>
            <person name="Shea T."/>
            <person name="Shenoy N."/>
            <person name="Sisk P."/>
            <person name="Stolte C."/>
            <person name="Sykes S."/>
            <person name="Walk T."/>
            <person name="White J."/>
            <person name="Yandava C."/>
            <person name="Haas B."/>
            <person name="Nusbaum C."/>
            <person name="Birren B."/>
        </authorList>
    </citation>
    <scope>NUCLEOTIDE SEQUENCE</scope>
    <source>
        <strain evidence="9">ATCC 64411</strain>
    </source>
</reference>
<protein>
    <recommendedName>
        <fullName evidence="8">Rhodopsin domain-containing protein</fullName>
    </recommendedName>
</protein>
<keyword evidence="2 7" id="KW-0812">Transmembrane</keyword>
<organism evidence="10 11">
    <name type="scientific">Magnaporthiopsis poae (strain ATCC 64411 / 73-15)</name>
    <name type="common">Kentucky bluegrass fungus</name>
    <name type="synonym">Magnaporthe poae</name>
    <dbReference type="NCBI Taxonomy" id="644358"/>
    <lineage>
        <taxon>Eukaryota</taxon>
        <taxon>Fungi</taxon>
        <taxon>Dikarya</taxon>
        <taxon>Ascomycota</taxon>
        <taxon>Pezizomycotina</taxon>
        <taxon>Sordariomycetes</taxon>
        <taxon>Sordariomycetidae</taxon>
        <taxon>Magnaporthales</taxon>
        <taxon>Magnaporthaceae</taxon>
        <taxon>Magnaporthiopsis</taxon>
    </lineage>
</organism>
<dbReference type="EMBL" id="ADBL01001479">
    <property type="status" value="NOT_ANNOTATED_CDS"/>
    <property type="molecule type" value="Genomic_DNA"/>
</dbReference>
<evidence type="ECO:0000256" key="7">
    <source>
        <dbReference type="SAM" id="Phobius"/>
    </source>
</evidence>
<dbReference type="AlphaFoldDB" id="A0A0C4E198"/>
<feature type="region of interest" description="Disordered" evidence="6">
    <location>
        <begin position="331"/>
        <end position="396"/>
    </location>
</feature>
<dbReference type="GO" id="GO:0016020">
    <property type="term" value="C:membrane"/>
    <property type="evidence" value="ECO:0007669"/>
    <property type="project" value="UniProtKB-SubCell"/>
</dbReference>
<dbReference type="eggNOG" id="ENOG502S025">
    <property type="taxonomic scope" value="Eukaryota"/>
</dbReference>
<feature type="transmembrane region" description="Helical" evidence="7">
    <location>
        <begin position="182"/>
        <end position="200"/>
    </location>
</feature>
<dbReference type="EMBL" id="GL876970">
    <property type="protein sequence ID" value="KLU87148.1"/>
    <property type="molecule type" value="Genomic_DNA"/>
</dbReference>
<feature type="transmembrane region" description="Helical" evidence="7">
    <location>
        <begin position="132"/>
        <end position="162"/>
    </location>
</feature>
<evidence type="ECO:0000256" key="3">
    <source>
        <dbReference type="ARBA" id="ARBA00022989"/>
    </source>
</evidence>
<evidence type="ECO:0000313" key="10">
    <source>
        <dbReference type="EnsemblFungi" id="MAPG_06152T0"/>
    </source>
</evidence>
<dbReference type="InterPro" id="IPR049326">
    <property type="entry name" value="Rhodopsin_dom_fungi"/>
</dbReference>
<feature type="transmembrane region" description="Helical" evidence="7">
    <location>
        <begin position="54"/>
        <end position="75"/>
    </location>
</feature>
<reference evidence="10" key="5">
    <citation type="submission" date="2015-06" db="UniProtKB">
        <authorList>
            <consortium name="EnsemblFungi"/>
        </authorList>
    </citation>
    <scope>IDENTIFICATION</scope>
    <source>
        <strain evidence="10">ATCC 64411</strain>
    </source>
</reference>
<dbReference type="Proteomes" id="UP000011715">
    <property type="component" value="Unassembled WGS sequence"/>
</dbReference>
<dbReference type="EnsemblFungi" id="MAPG_06152T0">
    <property type="protein sequence ID" value="MAPG_06152T0"/>
    <property type="gene ID" value="MAPG_06152"/>
</dbReference>
<comment type="subcellular location">
    <subcellularLocation>
        <location evidence="1">Membrane</location>
        <topology evidence="1">Multi-pass membrane protein</topology>
    </subcellularLocation>
</comment>
<feature type="transmembrane region" description="Helical" evidence="7">
    <location>
        <begin position="251"/>
        <end position="270"/>
    </location>
</feature>
<evidence type="ECO:0000313" key="11">
    <source>
        <dbReference type="Proteomes" id="UP000011715"/>
    </source>
</evidence>
<evidence type="ECO:0000256" key="2">
    <source>
        <dbReference type="ARBA" id="ARBA00022692"/>
    </source>
</evidence>
<accession>A0A0C4E198</accession>
<feature type="domain" description="Rhodopsin" evidence="8">
    <location>
        <begin position="38"/>
        <end position="274"/>
    </location>
</feature>
<comment type="similarity">
    <text evidence="5">Belongs to the SAT4 family.</text>
</comment>
<reference evidence="11" key="2">
    <citation type="submission" date="2010-05" db="EMBL/GenBank/DDBJ databases">
        <title>The genome sequence of Magnaporthe poae strain ATCC 64411.</title>
        <authorList>
            <person name="Ma L.-J."/>
            <person name="Dead R."/>
            <person name="Young S."/>
            <person name="Zeng Q."/>
            <person name="Koehrsen M."/>
            <person name="Alvarado L."/>
            <person name="Berlin A."/>
            <person name="Chapman S.B."/>
            <person name="Chen Z."/>
            <person name="Freedman E."/>
            <person name="Gellesch M."/>
            <person name="Goldberg J."/>
            <person name="Griggs A."/>
            <person name="Gujja S."/>
            <person name="Heilman E.R."/>
            <person name="Heiman D."/>
            <person name="Hepburn T."/>
            <person name="Howarth C."/>
            <person name="Jen D."/>
            <person name="Larson L."/>
            <person name="Mehta T."/>
            <person name="Neiman D."/>
            <person name="Pearson M."/>
            <person name="Roberts A."/>
            <person name="Saif S."/>
            <person name="Shea T."/>
            <person name="Shenoy N."/>
            <person name="Sisk P."/>
            <person name="Stolte C."/>
            <person name="Sykes S."/>
            <person name="Walk T."/>
            <person name="White J."/>
            <person name="Yandava C."/>
            <person name="Haas B."/>
            <person name="Nusbaum C."/>
            <person name="Birren B."/>
        </authorList>
    </citation>
    <scope>NUCLEOTIDE SEQUENCE [LARGE SCALE GENOMIC DNA]</scope>
    <source>
        <strain evidence="11">ATCC 64411 / 73-15</strain>
    </source>
</reference>
<proteinExistence type="inferred from homology"/>
<feature type="compositionally biased region" description="Basic and acidic residues" evidence="6">
    <location>
        <begin position="365"/>
        <end position="375"/>
    </location>
</feature>
<reference evidence="10" key="4">
    <citation type="journal article" date="2015" name="G3 (Bethesda)">
        <title>Genome sequences of three phytopathogenic species of the Magnaporthaceae family of fungi.</title>
        <authorList>
            <person name="Okagaki L.H."/>
            <person name="Nunes C.C."/>
            <person name="Sailsbery J."/>
            <person name="Clay B."/>
            <person name="Brown D."/>
            <person name="John T."/>
            <person name="Oh Y."/>
            <person name="Young N."/>
            <person name="Fitzgerald M."/>
            <person name="Haas B.J."/>
            <person name="Zeng Q."/>
            <person name="Young S."/>
            <person name="Adiconis X."/>
            <person name="Fan L."/>
            <person name="Levin J.Z."/>
            <person name="Mitchell T.K."/>
            <person name="Okubara P.A."/>
            <person name="Farman M.L."/>
            <person name="Kohn L.M."/>
            <person name="Birren B."/>
            <person name="Ma L.-J."/>
            <person name="Dean R.A."/>
        </authorList>
    </citation>
    <scope>NUCLEOTIDE SEQUENCE</scope>
    <source>
        <strain evidence="10">ATCC 64411 / 73-15</strain>
    </source>
</reference>
<dbReference type="PANTHER" id="PTHR33048">
    <property type="entry name" value="PTH11-LIKE INTEGRAL MEMBRANE PROTEIN (AFU_ORTHOLOGUE AFUA_5G11245)"/>
    <property type="match status" value="1"/>
</dbReference>
<dbReference type="PANTHER" id="PTHR33048:SF47">
    <property type="entry name" value="INTEGRAL MEMBRANE PROTEIN-RELATED"/>
    <property type="match status" value="1"/>
</dbReference>
<evidence type="ECO:0000256" key="5">
    <source>
        <dbReference type="ARBA" id="ARBA00038359"/>
    </source>
</evidence>
<evidence type="ECO:0000256" key="1">
    <source>
        <dbReference type="ARBA" id="ARBA00004141"/>
    </source>
</evidence>